<evidence type="ECO:0000313" key="4">
    <source>
        <dbReference type="Proteomes" id="UP000230646"/>
    </source>
</evidence>
<dbReference type="InterPro" id="IPR051278">
    <property type="entry name" value="HdrB/HdrD_reductase"/>
</dbReference>
<dbReference type="Pfam" id="PF02754">
    <property type="entry name" value="CCG"/>
    <property type="match status" value="2"/>
</dbReference>
<evidence type="ECO:0000259" key="2">
    <source>
        <dbReference type="Pfam" id="PF02754"/>
    </source>
</evidence>
<organism evidence="3 4">
    <name type="scientific">Candidatus Infernicultor aquiphilus</name>
    <dbReference type="NCBI Taxonomy" id="1805029"/>
    <lineage>
        <taxon>Bacteria</taxon>
        <taxon>Pseudomonadati</taxon>
        <taxon>Atribacterota</taxon>
        <taxon>Candidatus Phoenicimicrobiia</taxon>
        <taxon>Candidatus Pheonicimicrobiales</taxon>
        <taxon>Candidatus Phoenicimicrobiaceae</taxon>
        <taxon>Candidatus Infernicultor</taxon>
    </lineage>
</organism>
<dbReference type="Proteomes" id="UP000230646">
    <property type="component" value="Unassembled WGS sequence"/>
</dbReference>
<dbReference type="PANTHER" id="PTHR42947">
    <property type="entry name" value="COB--COM HETERODISULFIDE REDUCTASE SUBUNIT B 1"/>
    <property type="match status" value="1"/>
</dbReference>
<reference evidence="3 4" key="1">
    <citation type="submission" date="2017-09" db="EMBL/GenBank/DDBJ databases">
        <title>Depth-based differentiation of microbial function through sediment-hosted aquifers and enrichment of novel symbionts in the deep terrestrial subsurface.</title>
        <authorList>
            <person name="Probst A.J."/>
            <person name="Ladd B."/>
            <person name="Jarett J.K."/>
            <person name="Geller-Mcgrath D.E."/>
            <person name="Sieber C.M."/>
            <person name="Emerson J.B."/>
            <person name="Anantharaman K."/>
            <person name="Thomas B.C."/>
            <person name="Malmstrom R."/>
            <person name="Stieglmeier M."/>
            <person name="Klingl A."/>
            <person name="Woyke T."/>
            <person name="Ryan C.M."/>
            <person name="Banfield J.F."/>
        </authorList>
    </citation>
    <scope>NUCLEOTIDE SEQUENCE [LARGE SCALE GENOMIC DNA]</scope>
    <source>
        <strain evidence="3">CG_4_10_14_3_um_filter_34_13</strain>
    </source>
</reference>
<dbReference type="PANTHER" id="PTHR42947:SF1">
    <property type="entry name" value="COB--COM HETERODISULFIDE REDUCTASE SUBUNIT B 1"/>
    <property type="match status" value="1"/>
</dbReference>
<feature type="domain" description="Cysteine-rich" evidence="2">
    <location>
        <begin position="4"/>
        <end position="86"/>
    </location>
</feature>
<dbReference type="GO" id="GO:0016491">
    <property type="term" value="F:oxidoreductase activity"/>
    <property type="evidence" value="ECO:0007669"/>
    <property type="project" value="UniProtKB-KW"/>
</dbReference>
<dbReference type="AlphaFoldDB" id="A0A2M7PTH3"/>
<proteinExistence type="predicted"/>
<feature type="domain" description="Cysteine-rich" evidence="2">
    <location>
        <begin position="148"/>
        <end position="237"/>
    </location>
</feature>
<comment type="caution">
    <text evidence="3">The sequence shown here is derived from an EMBL/GenBank/DDBJ whole genome shotgun (WGS) entry which is preliminary data.</text>
</comment>
<dbReference type="InterPro" id="IPR004017">
    <property type="entry name" value="Cys_rich_dom"/>
</dbReference>
<sequence length="295" mass="33485">MKISYFPGCTLKTMAKNFEDSAIASLSFLGIEMVELPRWNCCGTVYSLTSDDLIHQVAPIRNLIRVKEARDTRVVALCSMCYHTLKRANKLVKEDQEKLDKLNNLMYREDVKYNGEVEVLHLLEILKNEVGFNQVSKKVKMPLKGLKVAPYYGCLLLRPPEVGLDDPESPTILKDFLESVGAEAIDYPYETECCGSYHTVVNVNLVVERAHDILSFAISQKAEAIVLSCPLCGFNLDHRQKEIKEKFPDFKSIPVFYFTQLLALSLGLDEKVCRFELNFIDPRPLLKSKHFIGGV</sequence>
<gene>
    <name evidence="3" type="ORF">COZ07_01440</name>
</gene>
<evidence type="ECO:0000256" key="1">
    <source>
        <dbReference type="ARBA" id="ARBA00023002"/>
    </source>
</evidence>
<protein>
    <submittedName>
        <fullName evidence="3">Heterodisulfide reductase, subunit B</fullName>
    </submittedName>
</protein>
<accession>A0A2M7PTH3</accession>
<dbReference type="Gene3D" id="1.20.1050.140">
    <property type="match status" value="1"/>
</dbReference>
<evidence type="ECO:0000313" key="3">
    <source>
        <dbReference type="EMBL" id="PIY33634.1"/>
    </source>
</evidence>
<dbReference type="EMBL" id="PFKO01000049">
    <property type="protein sequence ID" value="PIY33634.1"/>
    <property type="molecule type" value="Genomic_DNA"/>
</dbReference>
<keyword evidence="1" id="KW-0560">Oxidoreductase</keyword>
<dbReference type="RefSeq" id="WP_406606827.1">
    <property type="nucleotide sequence ID" value="NZ_PFKO01000049.1"/>
</dbReference>
<name>A0A2M7PTH3_9BACT</name>